<proteinExistence type="predicted"/>
<organism evidence="1 2">
    <name type="scientific">Tissierella pigra</name>
    <dbReference type="NCBI Taxonomy" id="2607614"/>
    <lineage>
        <taxon>Bacteria</taxon>
        <taxon>Bacillati</taxon>
        <taxon>Bacillota</taxon>
        <taxon>Tissierellia</taxon>
        <taxon>Tissierellales</taxon>
        <taxon>Tissierellaceae</taxon>
        <taxon>Tissierella</taxon>
    </lineage>
</organism>
<dbReference type="Proteomes" id="UP000469523">
    <property type="component" value="Unassembled WGS sequence"/>
</dbReference>
<keyword evidence="2" id="KW-1185">Reference proteome</keyword>
<sequence>MKINKAISSNLTNGTSFGVHDYDGKLTWNEVDYMLSSLNRIVIPEIDISLSINTFIDELINELIGIFPTLQLSLFEPNVEELVEKIAKEHPISCYSLVSLLKKTIIDNHSGSEEEYKAYIEQYLKLKK</sequence>
<dbReference type="EMBL" id="VUNQ01000030">
    <property type="protein sequence ID" value="MSU02350.1"/>
    <property type="molecule type" value="Genomic_DNA"/>
</dbReference>
<accession>A0A6N7Y2S1</accession>
<name>A0A6N7Y2S1_9FIRM</name>
<protein>
    <submittedName>
        <fullName evidence="1">Uncharacterized protein</fullName>
    </submittedName>
</protein>
<reference evidence="1 2" key="1">
    <citation type="submission" date="2019-09" db="EMBL/GenBank/DDBJ databases">
        <title>In-depth cultivation of the pig gut microbiome towards novel bacterial diversity and tailored functional studies.</title>
        <authorList>
            <person name="Wylensek D."/>
            <person name="Hitch T.C.A."/>
            <person name="Clavel T."/>
        </authorList>
    </citation>
    <scope>NUCLEOTIDE SEQUENCE [LARGE SCALE GENOMIC DNA]</scope>
    <source>
        <strain evidence="1 2">WCA3-693-APC-4?</strain>
    </source>
</reference>
<evidence type="ECO:0000313" key="1">
    <source>
        <dbReference type="EMBL" id="MSU02350.1"/>
    </source>
</evidence>
<dbReference type="AlphaFoldDB" id="A0A6N7Y2S1"/>
<dbReference type="RefSeq" id="WP_154441126.1">
    <property type="nucleotide sequence ID" value="NZ_VUNQ01000030.1"/>
</dbReference>
<evidence type="ECO:0000313" key="2">
    <source>
        <dbReference type="Proteomes" id="UP000469523"/>
    </source>
</evidence>
<comment type="caution">
    <text evidence="1">The sequence shown here is derived from an EMBL/GenBank/DDBJ whole genome shotgun (WGS) entry which is preliminary data.</text>
</comment>
<gene>
    <name evidence="1" type="ORF">FYJ83_12850</name>
</gene>